<reference evidence="1" key="3">
    <citation type="submission" date="2024-09" db="EMBL/GenBank/DDBJ databases">
        <authorList>
            <person name="Sun Q."/>
        </authorList>
    </citation>
    <scope>NUCLEOTIDE SEQUENCE</scope>
    <source>
        <strain evidence="1">NBRC 107106</strain>
    </source>
</reference>
<dbReference type="RefSeq" id="WP_264822318.1">
    <property type="nucleotide sequence ID" value="NZ_CP110249.1"/>
</dbReference>
<reference evidence="1" key="1">
    <citation type="journal article" date="2014" name="Int. J. Syst. Evol. Microbiol.">
        <title>Complete genome sequence of Corynebacterium casei LMG S-19264T (=DSM 44701T), isolated from a smear-ripened cheese.</title>
        <authorList>
            <consortium name="US DOE Joint Genome Institute (JGI-PGF)"/>
            <person name="Walter F."/>
            <person name="Albersmeier A."/>
            <person name="Kalinowski J."/>
            <person name="Ruckert C."/>
        </authorList>
    </citation>
    <scope>NUCLEOTIDE SEQUENCE [LARGE SCALE GENOMIC DNA]</scope>
    <source>
        <strain evidence="1">NBRC 107106</strain>
    </source>
</reference>
<proteinExistence type="predicted"/>
<keyword evidence="3" id="KW-1185">Reference proteome</keyword>
<dbReference type="GeneID" id="76201648"/>
<dbReference type="EMBL" id="JBHTAX010000001">
    <property type="protein sequence ID" value="MFC7191858.1"/>
    <property type="molecule type" value="Genomic_DNA"/>
</dbReference>
<organism evidence="1 3">
    <name type="scientific">Halocatena marina</name>
    <dbReference type="NCBI Taxonomy" id="2934937"/>
    <lineage>
        <taxon>Archaea</taxon>
        <taxon>Methanobacteriati</taxon>
        <taxon>Methanobacteriota</taxon>
        <taxon>Stenosarchaea group</taxon>
        <taxon>Halobacteria</taxon>
        <taxon>Halobacteriales</taxon>
        <taxon>Natronomonadaceae</taxon>
        <taxon>Halocatena</taxon>
    </lineage>
</organism>
<evidence type="ECO:0000313" key="2">
    <source>
        <dbReference type="EMBL" id="MFC7192010.1"/>
    </source>
</evidence>
<comment type="caution">
    <text evidence="1">The sequence shown here is derived from an EMBL/GenBank/DDBJ whole genome shotgun (WGS) entry which is preliminary data.</text>
</comment>
<sequence length="319" mass="35138">MANQSRRTELTTKDDVPLRDILGYAVELLDQYNDAPKSFLNNFTQEVSSRTFMQRTGDMTWQEVAEMEHAKTGTLSSEQMAFSVKTYNRSLGYSREFLEDNPSEIVREELTELIKGARKKEFEILFDVLKTGVADGSELWFTPQDYGAYSFTKTHDHTFADTNELFGDTNSYEVSTHIREANKELRHHGKSPAVVLMSSDMAAELVSERTDGTNHNIPQAESLLEGALPDLTLIEDGARAVQTAWLSGNEMFVMANETPIKRNTVRPAELTDNTGAPIGGAGGSYGDPAALLGAYGSMRLGAKFADPLAGVKFNATSIA</sequence>
<evidence type="ECO:0000313" key="1">
    <source>
        <dbReference type="EMBL" id="MFC7191858.1"/>
    </source>
</evidence>
<dbReference type="Proteomes" id="UP001596417">
    <property type="component" value="Unassembled WGS sequence"/>
</dbReference>
<name>A0ABD5YVT6_9EURY</name>
<dbReference type="AlphaFoldDB" id="A0ABD5YVT6"/>
<gene>
    <name evidence="1" type="ORF">ACFQL7_20110</name>
    <name evidence="2" type="ORF">ACFQL7_20885</name>
</gene>
<reference evidence="3" key="2">
    <citation type="journal article" date="2019" name="Int. J. Syst. Evol. Microbiol.">
        <title>The Global Catalogue of Microorganisms (GCM) 10K type strain sequencing project: providing services to taxonomists for standard genome sequencing and annotation.</title>
        <authorList>
            <consortium name="The Broad Institute Genomics Platform"/>
            <consortium name="The Broad Institute Genome Sequencing Center for Infectious Disease"/>
            <person name="Wu L."/>
            <person name="Ma J."/>
        </authorList>
    </citation>
    <scope>NUCLEOTIDE SEQUENCE [LARGE SCALE GENOMIC DNA]</scope>
    <source>
        <strain evidence="3">RDMS1</strain>
    </source>
</reference>
<evidence type="ECO:0008006" key="4">
    <source>
        <dbReference type="Google" id="ProtNLM"/>
    </source>
</evidence>
<evidence type="ECO:0000313" key="3">
    <source>
        <dbReference type="Proteomes" id="UP001596417"/>
    </source>
</evidence>
<protein>
    <recommendedName>
        <fullName evidence="4">Major capsid protein</fullName>
    </recommendedName>
</protein>
<dbReference type="EMBL" id="JBHTAX010000002">
    <property type="protein sequence ID" value="MFC7192010.1"/>
    <property type="molecule type" value="Genomic_DNA"/>
</dbReference>
<accession>A0ABD5YVT6</accession>